<name>A0A2K9NZC1_9FIRM</name>
<dbReference type="KEGG" id="mpec:B9O19_00186"/>
<keyword evidence="2" id="KW-1185">Reference proteome</keyword>
<accession>A0A2K9NZC1</accession>
<dbReference type="EMBL" id="CP020991">
    <property type="protein sequence ID" value="AUO18370.1"/>
    <property type="molecule type" value="Genomic_DNA"/>
</dbReference>
<dbReference type="AlphaFoldDB" id="A0A2K9NZC1"/>
<evidence type="ECO:0000313" key="2">
    <source>
        <dbReference type="Proteomes" id="UP000235589"/>
    </source>
</evidence>
<evidence type="ECO:0008006" key="3">
    <source>
        <dbReference type="Google" id="ProtNLM"/>
    </source>
</evidence>
<organism evidence="1 2">
    <name type="scientific">Monoglobus pectinilyticus</name>
    <dbReference type="NCBI Taxonomy" id="1981510"/>
    <lineage>
        <taxon>Bacteria</taxon>
        <taxon>Bacillati</taxon>
        <taxon>Bacillota</taxon>
        <taxon>Clostridia</taxon>
        <taxon>Monoglobales</taxon>
        <taxon>Monoglobaceae</taxon>
        <taxon>Monoglobus</taxon>
    </lineage>
</organism>
<sequence length="65" mass="7539">MKSLEQKIIVRCKNCGWRIFDKVTMTTGVIELKCPNCHRVVEVDLSLRKGTVKYRLTRSSNRANN</sequence>
<dbReference type="Proteomes" id="UP000235589">
    <property type="component" value="Chromosome"/>
</dbReference>
<protein>
    <recommendedName>
        <fullName evidence="3">Mu-like prophage protein Com</fullName>
    </recommendedName>
</protein>
<dbReference type="OrthoDB" id="2066462at2"/>
<evidence type="ECO:0000313" key="1">
    <source>
        <dbReference type="EMBL" id="AUO18370.1"/>
    </source>
</evidence>
<reference evidence="1 2" key="1">
    <citation type="submission" date="2017-04" db="EMBL/GenBank/DDBJ databases">
        <title>Monoglobus pectinilyticus 14 draft genome.</title>
        <authorList>
            <person name="Kim C."/>
            <person name="Rosendale D.I."/>
            <person name="Kelly W.J."/>
            <person name="Tannock G.W."/>
            <person name="Patchett M.L."/>
            <person name="Jordens J.Z."/>
        </authorList>
    </citation>
    <scope>NUCLEOTIDE SEQUENCE [LARGE SCALE GENOMIC DNA]</scope>
    <source>
        <strain evidence="1 2">14</strain>
    </source>
</reference>
<gene>
    <name evidence="1" type="ORF">B9O19_00186</name>
</gene>
<proteinExistence type="predicted"/>